<keyword evidence="4" id="KW-1185">Reference proteome</keyword>
<protein>
    <submittedName>
        <fullName evidence="3">Putative DNA processing chain A, DprA</fullName>
    </submittedName>
</protein>
<feature type="domain" description="Smf/DprA SLOG" evidence="2">
    <location>
        <begin position="23"/>
        <end position="207"/>
    </location>
</feature>
<gene>
    <name evidence="3" type="primary">dprA</name>
    <name evidence="3" type="ordered locus">HMU11280</name>
</gene>
<evidence type="ECO:0000256" key="1">
    <source>
        <dbReference type="ARBA" id="ARBA00006525"/>
    </source>
</evidence>
<dbReference type="STRING" id="679897.HMU11280"/>
<dbReference type="eggNOG" id="COG0758">
    <property type="taxonomic scope" value="Bacteria"/>
</dbReference>
<organism evidence="3 4">
    <name type="scientific">Helicobacter mustelae (strain ATCC 43772 / CCUG 25715 / CIP 103759 / LMG 18044 / NCTC 12198 / R85-136P)</name>
    <name type="common">Campylobacter mustelae</name>
    <dbReference type="NCBI Taxonomy" id="679897"/>
    <lineage>
        <taxon>Bacteria</taxon>
        <taxon>Pseudomonadati</taxon>
        <taxon>Campylobacterota</taxon>
        <taxon>Epsilonproteobacteria</taxon>
        <taxon>Campylobacterales</taxon>
        <taxon>Helicobacteraceae</taxon>
        <taxon>Helicobacter</taxon>
    </lineage>
</organism>
<dbReference type="InterPro" id="IPR003488">
    <property type="entry name" value="DprA"/>
</dbReference>
<dbReference type="Gene3D" id="3.40.50.450">
    <property type="match status" value="1"/>
</dbReference>
<sequence length="257" mass="28645">MQSHFDYHPLPQIPESLSALKLQQLFYVGRPELLQSSLKIAIVGSRNPNPYARAFVTQLASKLTPHATIISGGALGIDIIAHKAALPHTIMISPSSLDLIYPASNQHIIKEIAARALILSEYEKNTPPRPYSFLQRNRIVIGLSDIVIIPQADLGSGSMQSAKMALKLKKPLYVLPHRINESLGTKSLLSQNQARPIYDIEEFLKECEITPNARDEILEFCAQAPDYEVALEKFGNRLLEYELDGKIRRENGKVIAL</sequence>
<dbReference type="HOGENOM" id="CLU_029601_0_4_7"/>
<name>D3UIQ8_HELM1</name>
<dbReference type="Proteomes" id="UP000001522">
    <property type="component" value="Chromosome"/>
</dbReference>
<evidence type="ECO:0000259" key="2">
    <source>
        <dbReference type="Pfam" id="PF02481"/>
    </source>
</evidence>
<dbReference type="GO" id="GO:0009294">
    <property type="term" value="P:DNA-mediated transformation"/>
    <property type="evidence" value="ECO:0007669"/>
    <property type="project" value="InterPro"/>
</dbReference>
<dbReference type="PANTHER" id="PTHR43022:SF1">
    <property type="entry name" value="PROTEIN SMF"/>
    <property type="match status" value="1"/>
</dbReference>
<dbReference type="AlphaFoldDB" id="D3UIQ8"/>
<evidence type="ECO:0000313" key="3">
    <source>
        <dbReference type="EMBL" id="CBG40383.1"/>
    </source>
</evidence>
<accession>D3UIQ8</accession>
<dbReference type="InterPro" id="IPR057666">
    <property type="entry name" value="DrpA_SLOG"/>
</dbReference>
<dbReference type="KEGG" id="hms:HMU11280"/>
<evidence type="ECO:0000313" key="4">
    <source>
        <dbReference type="Proteomes" id="UP000001522"/>
    </source>
</evidence>
<dbReference type="Pfam" id="PF02481">
    <property type="entry name" value="DNA_processg_A"/>
    <property type="match status" value="1"/>
</dbReference>
<comment type="similarity">
    <text evidence="1">Belongs to the DprA/Smf family.</text>
</comment>
<reference evidence="3 4" key="1">
    <citation type="journal article" date="2010" name="BMC Genomics">
        <title>Comparative genomics and proteomics of Helicobacter mustelae, an ulcerogenic and carcinogenic gastric pathogen.</title>
        <authorList>
            <person name="O'Toole P.W."/>
            <person name="Snelling W.J."/>
            <person name="Canchaya C."/>
            <person name="Forde B.M."/>
            <person name="Hardie K.R."/>
            <person name="Josenhans C."/>
            <person name="Graham R.L.J."/>
            <person name="McMullan G."/>
            <person name="Parkhill J."/>
            <person name="Belda E."/>
            <person name="Bentley S.D."/>
        </authorList>
    </citation>
    <scope>NUCLEOTIDE SEQUENCE [LARGE SCALE GENOMIC DNA]</scope>
    <source>
        <strain evidence="4">ATCC 43772 / LMG 18044 / NCTC 12198 / 12198</strain>
    </source>
</reference>
<dbReference type="RefSeq" id="WP_013023452.1">
    <property type="nucleotide sequence ID" value="NC_013949.1"/>
</dbReference>
<proteinExistence type="inferred from homology"/>
<dbReference type="SUPFAM" id="SSF102405">
    <property type="entry name" value="MCP/YpsA-like"/>
    <property type="match status" value="1"/>
</dbReference>
<dbReference type="PANTHER" id="PTHR43022">
    <property type="entry name" value="PROTEIN SMF"/>
    <property type="match status" value="1"/>
</dbReference>
<dbReference type="EMBL" id="FN555004">
    <property type="protein sequence ID" value="CBG40383.1"/>
    <property type="molecule type" value="Genomic_DNA"/>
</dbReference>